<dbReference type="InterPro" id="IPR027443">
    <property type="entry name" value="IPNS-like_sf"/>
</dbReference>
<evidence type="ECO:0000256" key="6">
    <source>
        <dbReference type="RuleBase" id="RU003682"/>
    </source>
</evidence>
<evidence type="ECO:0000256" key="3">
    <source>
        <dbReference type="ARBA" id="ARBA00054658"/>
    </source>
</evidence>
<feature type="domain" description="Fe2OG dioxygenase" evidence="7">
    <location>
        <begin position="163"/>
        <end position="269"/>
    </location>
</feature>
<dbReference type="Proteomes" id="UP000195402">
    <property type="component" value="Unassembled WGS sequence"/>
</dbReference>
<evidence type="ECO:0000256" key="1">
    <source>
        <dbReference type="ARBA" id="ARBA00022723"/>
    </source>
</evidence>
<dbReference type="PROSITE" id="PS51471">
    <property type="entry name" value="FE2OG_OXY"/>
    <property type="match status" value="1"/>
</dbReference>
<comment type="function">
    <text evidence="3">2-oxoglutarate-dependent dioxygenase essential for auxin catabolism and maintenance of auxin homeostasis in reproductive organs. Catalyzes the irreversible oxidation of indole-3-acetic acid (IAA) to the biologically inactive 2-oxoindole-3-acetic acid (OxIAA).</text>
</comment>
<dbReference type="PANTHER" id="PTHR47990">
    <property type="entry name" value="2-OXOGLUTARATE (2OG) AND FE(II)-DEPENDENT OXYGENASE SUPERFAMILY PROTEIN-RELATED"/>
    <property type="match status" value="1"/>
</dbReference>
<evidence type="ECO:0000256" key="5">
    <source>
        <dbReference type="ARBA" id="ARBA00076740"/>
    </source>
</evidence>
<evidence type="ECO:0000259" key="7">
    <source>
        <dbReference type="PROSITE" id="PS51471"/>
    </source>
</evidence>
<dbReference type="InterPro" id="IPR005123">
    <property type="entry name" value="Oxoglu/Fe-dep_dioxygenase_dom"/>
</dbReference>
<organism evidence="8 9">
    <name type="scientific">Macleaya cordata</name>
    <name type="common">Five-seeded plume-poppy</name>
    <name type="synonym">Bocconia cordata</name>
    <dbReference type="NCBI Taxonomy" id="56857"/>
    <lineage>
        <taxon>Eukaryota</taxon>
        <taxon>Viridiplantae</taxon>
        <taxon>Streptophyta</taxon>
        <taxon>Embryophyta</taxon>
        <taxon>Tracheophyta</taxon>
        <taxon>Spermatophyta</taxon>
        <taxon>Magnoliopsida</taxon>
        <taxon>Ranunculales</taxon>
        <taxon>Papaveraceae</taxon>
        <taxon>Papaveroideae</taxon>
        <taxon>Macleaya</taxon>
    </lineage>
</organism>
<comment type="caution">
    <text evidence="8">The sequence shown here is derived from an EMBL/GenBank/DDBJ whole genome shotgun (WGS) entry which is preliminary data.</text>
</comment>
<dbReference type="InterPro" id="IPR044861">
    <property type="entry name" value="IPNS-like_FE2OG_OXY"/>
</dbReference>
<keyword evidence="1 6" id="KW-0479">Metal-binding</keyword>
<dbReference type="InParanoid" id="A0A200PN73"/>
<dbReference type="OMA" id="TSIFRIM"/>
<reference evidence="8 9" key="1">
    <citation type="journal article" date="2017" name="Mol. Plant">
        <title>The Genome of Medicinal Plant Macleaya cordata Provides New Insights into Benzylisoquinoline Alkaloids Metabolism.</title>
        <authorList>
            <person name="Liu X."/>
            <person name="Liu Y."/>
            <person name="Huang P."/>
            <person name="Ma Y."/>
            <person name="Qing Z."/>
            <person name="Tang Q."/>
            <person name="Cao H."/>
            <person name="Cheng P."/>
            <person name="Zheng Y."/>
            <person name="Yuan Z."/>
            <person name="Zhou Y."/>
            <person name="Liu J."/>
            <person name="Tang Z."/>
            <person name="Zhuo Y."/>
            <person name="Zhang Y."/>
            <person name="Yu L."/>
            <person name="Huang J."/>
            <person name="Yang P."/>
            <person name="Peng Q."/>
            <person name="Zhang J."/>
            <person name="Jiang W."/>
            <person name="Zhang Z."/>
            <person name="Lin K."/>
            <person name="Ro D.K."/>
            <person name="Chen X."/>
            <person name="Xiong X."/>
            <person name="Shang Y."/>
            <person name="Huang S."/>
            <person name="Zeng J."/>
        </authorList>
    </citation>
    <scope>NUCLEOTIDE SEQUENCE [LARGE SCALE GENOMIC DNA]</scope>
    <source>
        <strain evidence="9">cv. BLH2017</strain>
        <tissue evidence="8">Root</tissue>
    </source>
</reference>
<dbReference type="Pfam" id="PF14226">
    <property type="entry name" value="DIOX_N"/>
    <property type="match status" value="1"/>
</dbReference>
<evidence type="ECO:0000256" key="4">
    <source>
        <dbReference type="ARBA" id="ARBA00074102"/>
    </source>
</evidence>
<evidence type="ECO:0000313" key="9">
    <source>
        <dbReference type="Proteomes" id="UP000195402"/>
    </source>
</evidence>
<comment type="similarity">
    <text evidence="6">Belongs to the iron/ascorbate-dependent oxidoreductase family.</text>
</comment>
<dbReference type="AlphaFoldDB" id="A0A200PN73"/>
<dbReference type="Gene3D" id="2.60.120.330">
    <property type="entry name" value="B-lactam Antibiotic, Isopenicillin N Synthase, Chain"/>
    <property type="match status" value="1"/>
</dbReference>
<dbReference type="GO" id="GO:0046872">
    <property type="term" value="F:metal ion binding"/>
    <property type="evidence" value="ECO:0007669"/>
    <property type="project" value="UniProtKB-KW"/>
</dbReference>
<dbReference type="SUPFAM" id="SSF51197">
    <property type="entry name" value="Clavaminate synthase-like"/>
    <property type="match status" value="1"/>
</dbReference>
<sequence length="321" mass="36910">MDLESGILCVDLSKDPKDLEEGSEGWKNLCKKVREACEEYGCFQVVYEKIPVELYEEMVMALRDLFDLPVETKQKNKSSKQPYSGYIGKADVVPLYESLGIEDAPILDMAQAFTDLMWPNGNPAFCKTINRMSQMVLELELLIRKMVFESYGIENYYDSNVKNSQCVLRVIKYDAPRHSDDDSTTMGLLSHTDKNILTVLYQQDLPGLEVLSKEGDEWFQVSPRHGTFTVLVGETLKALSNGRAHAVKHRVILRISEKERYSYGLFSAPKEDVMVEVPKELVDKDHPLLYRPFNYVDFFRFFYQNYTLENVLEVYAGVVVN</sequence>
<dbReference type="FunFam" id="2.60.120.330:FF:000017">
    <property type="entry name" value="2-oxoglutarate-dependent dioxygenase DAO"/>
    <property type="match status" value="1"/>
</dbReference>
<dbReference type="Pfam" id="PF03171">
    <property type="entry name" value="2OG-FeII_Oxy"/>
    <property type="match status" value="1"/>
</dbReference>
<dbReference type="InterPro" id="IPR050231">
    <property type="entry name" value="Iron_ascorbate_oxido_reductase"/>
</dbReference>
<keyword evidence="9" id="KW-1185">Reference proteome</keyword>
<dbReference type="OrthoDB" id="288590at2759"/>
<dbReference type="EMBL" id="MVGT01004391">
    <property type="protein sequence ID" value="OUZ99651.1"/>
    <property type="molecule type" value="Genomic_DNA"/>
</dbReference>
<name>A0A200PN73_MACCD</name>
<dbReference type="GO" id="GO:0051213">
    <property type="term" value="F:dioxygenase activity"/>
    <property type="evidence" value="ECO:0007669"/>
    <property type="project" value="UniProtKB-KW"/>
</dbReference>
<keyword evidence="6" id="KW-0560">Oxidoreductase</keyword>
<proteinExistence type="inferred from homology"/>
<evidence type="ECO:0000256" key="2">
    <source>
        <dbReference type="ARBA" id="ARBA00023004"/>
    </source>
</evidence>
<keyword evidence="8" id="KW-0223">Dioxygenase</keyword>
<dbReference type="STRING" id="56857.A0A200PN73"/>
<protein>
    <recommendedName>
        <fullName evidence="4">2-oxoglutarate-dependent dioxygenase DAO</fullName>
    </recommendedName>
    <alternativeName>
        <fullName evidence="5">Protein DIOXYGENASE FOR AUXIN OXIDATION</fullName>
    </alternativeName>
</protein>
<dbReference type="InterPro" id="IPR026992">
    <property type="entry name" value="DIOX_N"/>
</dbReference>
<keyword evidence="2 6" id="KW-0408">Iron</keyword>
<evidence type="ECO:0000313" key="8">
    <source>
        <dbReference type="EMBL" id="OUZ99651.1"/>
    </source>
</evidence>
<accession>A0A200PN73</accession>
<gene>
    <name evidence="8" type="ORF">BVC80_9063g3</name>
</gene>